<dbReference type="Pfam" id="PF00580">
    <property type="entry name" value="UvrD-helicase"/>
    <property type="match status" value="1"/>
</dbReference>
<feature type="binding site" evidence="15">
    <location>
        <begin position="26"/>
        <end position="33"/>
    </location>
    <ligand>
        <name>ATP</name>
        <dbReference type="ChEBI" id="CHEBI:30616"/>
    </ligand>
</feature>
<dbReference type="InterPro" id="IPR011604">
    <property type="entry name" value="PDDEXK-like_dom_sf"/>
</dbReference>
<dbReference type="InterPro" id="IPR011335">
    <property type="entry name" value="Restrct_endonuc-II-like"/>
</dbReference>
<evidence type="ECO:0000256" key="11">
    <source>
        <dbReference type="ARBA" id="ARBA00023235"/>
    </source>
</evidence>
<evidence type="ECO:0000313" key="18">
    <source>
        <dbReference type="EMBL" id="OGY86017.1"/>
    </source>
</evidence>
<dbReference type="GO" id="GO:0000725">
    <property type="term" value="P:recombinational repair"/>
    <property type="evidence" value="ECO:0007669"/>
    <property type="project" value="TreeGrafter"/>
</dbReference>
<dbReference type="PROSITE" id="PS51217">
    <property type="entry name" value="UVRD_HELICASE_CTER"/>
    <property type="match status" value="1"/>
</dbReference>
<evidence type="ECO:0000259" key="16">
    <source>
        <dbReference type="PROSITE" id="PS51198"/>
    </source>
</evidence>
<evidence type="ECO:0000256" key="2">
    <source>
        <dbReference type="ARBA" id="ARBA00022722"/>
    </source>
</evidence>
<dbReference type="GO" id="GO:0004527">
    <property type="term" value="F:exonuclease activity"/>
    <property type="evidence" value="ECO:0007669"/>
    <property type="project" value="UniProtKB-KW"/>
</dbReference>
<dbReference type="SUPFAM" id="SSF52980">
    <property type="entry name" value="Restriction endonuclease-like"/>
    <property type="match status" value="1"/>
</dbReference>
<dbReference type="EMBL" id="MHKI01000026">
    <property type="protein sequence ID" value="OGY86017.1"/>
    <property type="molecule type" value="Genomic_DNA"/>
</dbReference>
<keyword evidence="8 15" id="KW-0067">ATP-binding</keyword>
<dbReference type="Pfam" id="PF12705">
    <property type="entry name" value="PDDEXK_1"/>
    <property type="match status" value="1"/>
</dbReference>
<dbReference type="CDD" id="cd18807">
    <property type="entry name" value="SF1_C_UvrD"/>
    <property type="match status" value="1"/>
</dbReference>
<dbReference type="GO" id="GO:0033202">
    <property type="term" value="C:DNA helicase complex"/>
    <property type="evidence" value="ECO:0007669"/>
    <property type="project" value="TreeGrafter"/>
</dbReference>
<dbReference type="CDD" id="cd17932">
    <property type="entry name" value="DEXQc_UvrD"/>
    <property type="match status" value="1"/>
</dbReference>
<evidence type="ECO:0000256" key="4">
    <source>
        <dbReference type="ARBA" id="ARBA00022763"/>
    </source>
</evidence>
<dbReference type="PANTHER" id="PTHR11070">
    <property type="entry name" value="UVRD / RECB / PCRA DNA HELICASE FAMILY MEMBER"/>
    <property type="match status" value="1"/>
</dbReference>
<reference evidence="18 19" key="1">
    <citation type="journal article" date="2016" name="Nat. Commun.">
        <title>Thousands of microbial genomes shed light on interconnected biogeochemical processes in an aquifer system.</title>
        <authorList>
            <person name="Anantharaman K."/>
            <person name="Brown C.T."/>
            <person name="Hug L.A."/>
            <person name="Sharon I."/>
            <person name="Castelle C.J."/>
            <person name="Probst A.J."/>
            <person name="Thomas B.C."/>
            <person name="Singh A."/>
            <person name="Wilkins M.J."/>
            <person name="Karaoz U."/>
            <person name="Brodie E.L."/>
            <person name="Williams K.H."/>
            <person name="Hubbard S.S."/>
            <person name="Banfield J.F."/>
        </authorList>
    </citation>
    <scope>NUCLEOTIDE SEQUENCE [LARGE SCALE GENOMIC DNA]</scope>
</reference>
<keyword evidence="9" id="KW-0238">DNA-binding</keyword>
<evidence type="ECO:0000256" key="10">
    <source>
        <dbReference type="ARBA" id="ARBA00023204"/>
    </source>
</evidence>
<name>A0A1G2BCU7_9BACT</name>
<dbReference type="GO" id="GO:0005524">
    <property type="term" value="F:ATP binding"/>
    <property type="evidence" value="ECO:0007669"/>
    <property type="project" value="UniProtKB-UniRule"/>
</dbReference>
<dbReference type="PROSITE" id="PS51198">
    <property type="entry name" value="UVRD_HELICASE_ATP_BIND"/>
    <property type="match status" value="1"/>
</dbReference>
<evidence type="ECO:0000256" key="15">
    <source>
        <dbReference type="PROSITE-ProRule" id="PRU00560"/>
    </source>
</evidence>
<evidence type="ECO:0000256" key="5">
    <source>
        <dbReference type="ARBA" id="ARBA00022801"/>
    </source>
</evidence>
<evidence type="ECO:0000256" key="3">
    <source>
        <dbReference type="ARBA" id="ARBA00022741"/>
    </source>
</evidence>
<dbReference type="Gene3D" id="1.10.486.10">
    <property type="entry name" value="PCRA, domain 4"/>
    <property type="match status" value="1"/>
</dbReference>
<dbReference type="Pfam" id="PF13361">
    <property type="entry name" value="UvrD_C"/>
    <property type="match status" value="1"/>
</dbReference>
<gene>
    <name evidence="18" type="ORF">A2319_00410</name>
</gene>
<feature type="domain" description="UvrD-like helicase C-terminal" evidence="17">
    <location>
        <begin position="302"/>
        <end position="590"/>
    </location>
</feature>
<dbReference type="Gene3D" id="3.90.320.10">
    <property type="match status" value="1"/>
</dbReference>
<dbReference type="AlphaFoldDB" id="A0A1G2BCU7"/>
<dbReference type="InterPro" id="IPR013986">
    <property type="entry name" value="DExx_box_DNA_helicase_dom_sf"/>
</dbReference>
<dbReference type="SUPFAM" id="SSF52540">
    <property type="entry name" value="P-loop containing nucleoside triphosphate hydrolases"/>
    <property type="match status" value="1"/>
</dbReference>
<evidence type="ECO:0000256" key="8">
    <source>
        <dbReference type="ARBA" id="ARBA00022840"/>
    </source>
</evidence>
<feature type="domain" description="UvrD-like helicase ATP-binding" evidence="16">
    <location>
        <begin position="5"/>
        <end position="301"/>
    </location>
</feature>
<comment type="catalytic activity">
    <reaction evidence="12">
        <text>Couples ATP hydrolysis with the unwinding of duplex DNA by translocating in the 3'-5' direction.</text>
        <dbReference type="EC" id="5.6.2.4"/>
    </reaction>
</comment>
<sequence>MEILAKLNQEQKQAVIHKNGPLLIVAGAGTGKTTVITRRIAYLIEEKIVKPEEILALTFTEKAAGEMAERVDGLLPLGYVDLWISTFHGFGERILKDHALDVGLSNDFKLLSDTEQWLLVKEHLEEFDLDYYRPKGNPTKFVQGLIAHFSRLKDEDITPAEYVAYAQKLKLDTDQTDSFSRIYEVATAYAKYQQLLREHNAFDFGDLIVETVHLLKQRPHILQKLRQQFQYILVDEFQDTNYAQYDLIKLLAAPHNNLTVVADDDQSIYSFRGAAMSNILIFKKDYPNSKEISLTQNYRSQQAILDLAYDFIQHNNPNRLEETLKIDKHLQSNKTGQALIEHLHAQSLEGEAQLVLDKILALKQKNKKLSWNDFAILVRANDQANTFIPYLERTEIPYQFLASRGLFTKAVILDLLAFLRLLDNYHESRSFYRLLNFAHWHLPPADVINIINWAHKKTQSLFEVCRNLQLVPNLHKNTYQTIASIMSLIDKLSLETRFKTIGEITLRFLEMSGYLKWLTQNKKAAENILYLNQFYKYIIAFERAHEEKTTHNFVYELNSMIDAGEEGQLQPDFTEGPEAVKIMTVHAAKGLEFAYVFVVNLVDKRFPSIARKEAIPIPDEIVKDVLPQGDWHLEEERRLFYVAMTRAKNGLFLTSGEDYGGARKKKPSRFLQETGFVNTAPAPSGQILFGNEKKLSLAQIKAEAKHLPQIFSFTQLKAYETCPWQYRFAFLLKVPTPSKPSFSFGKTIHNTLYEFFRRLQEGETNQQAPLFGKKAQKTPTQAELLKIYQEKWIDEWYLSKKNREEYFKKGEEALKKFYDLNQQNWPKVLYLEKKFNLKIGKYTIKGAIDRLDQLAEGVEIVDYKTGNFPKTGKKDQEQLYLYALAVKEVLQLTPEKLSYYFIEENQPLTEEFNLAKMEKVQTWALNLIEKILQGNFKPTPGFHCRYCDFKEICEFRAK</sequence>
<comment type="similarity">
    <text evidence="1">Belongs to the helicase family. UvrD subfamily.</text>
</comment>
<comment type="catalytic activity">
    <reaction evidence="14">
        <text>ATP + H2O = ADP + phosphate + H(+)</text>
        <dbReference type="Rhea" id="RHEA:13065"/>
        <dbReference type="ChEBI" id="CHEBI:15377"/>
        <dbReference type="ChEBI" id="CHEBI:15378"/>
        <dbReference type="ChEBI" id="CHEBI:30616"/>
        <dbReference type="ChEBI" id="CHEBI:43474"/>
        <dbReference type="ChEBI" id="CHEBI:456216"/>
        <dbReference type="EC" id="5.6.2.4"/>
    </reaction>
</comment>
<comment type="caution">
    <text evidence="18">The sequence shown here is derived from an EMBL/GenBank/DDBJ whole genome shotgun (WGS) entry which is preliminary data.</text>
</comment>
<proteinExistence type="inferred from homology"/>
<dbReference type="InterPro" id="IPR027417">
    <property type="entry name" value="P-loop_NTPase"/>
</dbReference>
<dbReference type="Gene3D" id="3.40.50.300">
    <property type="entry name" value="P-loop containing nucleotide triphosphate hydrolases"/>
    <property type="match status" value="2"/>
</dbReference>
<dbReference type="InterPro" id="IPR014016">
    <property type="entry name" value="UvrD-like_ATP-bd"/>
</dbReference>
<evidence type="ECO:0000313" key="19">
    <source>
        <dbReference type="Proteomes" id="UP000176420"/>
    </source>
</evidence>
<dbReference type="InterPro" id="IPR014017">
    <property type="entry name" value="DNA_helicase_UvrD-like_C"/>
</dbReference>
<evidence type="ECO:0000256" key="6">
    <source>
        <dbReference type="ARBA" id="ARBA00022806"/>
    </source>
</evidence>
<dbReference type="GO" id="GO:0003677">
    <property type="term" value="F:DNA binding"/>
    <property type="evidence" value="ECO:0007669"/>
    <property type="project" value="UniProtKB-KW"/>
</dbReference>
<keyword evidence="6 15" id="KW-0347">Helicase</keyword>
<dbReference type="InterPro" id="IPR038726">
    <property type="entry name" value="PDDEXK_AddAB-type"/>
</dbReference>
<evidence type="ECO:0000256" key="9">
    <source>
        <dbReference type="ARBA" id="ARBA00023125"/>
    </source>
</evidence>
<dbReference type="Gene3D" id="1.10.10.160">
    <property type="match status" value="1"/>
</dbReference>
<evidence type="ECO:0000256" key="1">
    <source>
        <dbReference type="ARBA" id="ARBA00009922"/>
    </source>
</evidence>
<accession>A0A1G2BCU7</accession>
<organism evidence="18 19">
    <name type="scientific">Candidatus Kerfeldbacteria bacterium RIFOXYB2_FULL_38_14</name>
    <dbReference type="NCBI Taxonomy" id="1798547"/>
    <lineage>
        <taxon>Bacteria</taxon>
        <taxon>Candidatus Kerfeldiibacteriota</taxon>
    </lineage>
</organism>
<keyword evidence="5 15" id="KW-0378">Hydrolase</keyword>
<evidence type="ECO:0000256" key="14">
    <source>
        <dbReference type="ARBA" id="ARBA00048988"/>
    </source>
</evidence>
<dbReference type="Proteomes" id="UP000176420">
    <property type="component" value="Unassembled WGS sequence"/>
</dbReference>
<dbReference type="PANTHER" id="PTHR11070:SF2">
    <property type="entry name" value="ATP-DEPENDENT DNA HELICASE SRS2"/>
    <property type="match status" value="1"/>
</dbReference>
<keyword evidence="7" id="KW-0269">Exonuclease</keyword>
<keyword evidence="2" id="KW-0540">Nuclease</keyword>
<dbReference type="GO" id="GO:0043138">
    <property type="term" value="F:3'-5' DNA helicase activity"/>
    <property type="evidence" value="ECO:0007669"/>
    <property type="project" value="UniProtKB-EC"/>
</dbReference>
<keyword evidence="11" id="KW-0413">Isomerase</keyword>
<evidence type="ECO:0000256" key="13">
    <source>
        <dbReference type="ARBA" id="ARBA00034808"/>
    </source>
</evidence>
<keyword evidence="4" id="KW-0227">DNA damage</keyword>
<evidence type="ECO:0000259" key="17">
    <source>
        <dbReference type="PROSITE" id="PS51217"/>
    </source>
</evidence>
<protein>
    <recommendedName>
        <fullName evidence="13">DNA 3'-5' helicase</fullName>
        <ecNumber evidence="13">5.6.2.4</ecNumber>
    </recommendedName>
</protein>
<evidence type="ECO:0000256" key="7">
    <source>
        <dbReference type="ARBA" id="ARBA00022839"/>
    </source>
</evidence>
<dbReference type="GO" id="GO:0005829">
    <property type="term" value="C:cytosol"/>
    <property type="evidence" value="ECO:0007669"/>
    <property type="project" value="TreeGrafter"/>
</dbReference>
<dbReference type="EC" id="5.6.2.4" evidence="13"/>
<keyword evidence="3 15" id="KW-0547">Nucleotide-binding</keyword>
<keyword evidence="10" id="KW-0234">DNA repair</keyword>
<dbReference type="InterPro" id="IPR000212">
    <property type="entry name" value="DNA_helicase_UvrD/REP"/>
</dbReference>
<evidence type="ECO:0000256" key="12">
    <source>
        <dbReference type="ARBA" id="ARBA00034617"/>
    </source>
</evidence>